<evidence type="ECO:0008006" key="4">
    <source>
        <dbReference type="Google" id="ProtNLM"/>
    </source>
</evidence>
<dbReference type="OMA" id="KIASCAN"/>
<protein>
    <recommendedName>
        <fullName evidence="4">Methyltransferase-domain-containing protein</fullName>
    </recommendedName>
</protein>
<evidence type="ECO:0000313" key="3">
    <source>
        <dbReference type="Proteomes" id="UP000078561"/>
    </source>
</evidence>
<feature type="compositionally biased region" description="Low complexity" evidence="1">
    <location>
        <begin position="44"/>
        <end position="91"/>
    </location>
</feature>
<dbReference type="AlphaFoldDB" id="A0A168N1Y0"/>
<gene>
    <name evidence="2" type="primary">ABSGL_05290.1 scaffold 6884</name>
</gene>
<evidence type="ECO:0000256" key="1">
    <source>
        <dbReference type="SAM" id="MobiDB-lite"/>
    </source>
</evidence>
<evidence type="ECO:0000313" key="2">
    <source>
        <dbReference type="EMBL" id="SAL99645.1"/>
    </source>
</evidence>
<feature type="region of interest" description="Disordered" evidence="1">
    <location>
        <begin position="43"/>
        <end position="92"/>
    </location>
</feature>
<keyword evidence="3" id="KW-1185">Reference proteome</keyword>
<reference evidence="2" key="1">
    <citation type="submission" date="2016-04" db="EMBL/GenBank/DDBJ databases">
        <authorList>
            <person name="Evans L.H."/>
            <person name="Alamgir A."/>
            <person name="Owens N."/>
            <person name="Weber N.D."/>
            <person name="Virtaneva K."/>
            <person name="Barbian K."/>
            <person name="Babar A."/>
            <person name="Rosenke K."/>
        </authorList>
    </citation>
    <scope>NUCLEOTIDE SEQUENCE [LARGE SCALE GENOMIC DNA]</scope>
    <source>
        <strain evidence="2">CBS 101.48</strain>
    </source>
</reference>
<dbReference type="InterPro" id="IPR019410">
    <property type="entry name" value="Methyltransf_16"/>
</dbReference>
<dbReference type="PANTHER" id="PTHR14614">
    <property type="entry name" value="HEPATOCELLULAR CARCINOMA-ASSOCIATED ANTIGEN"/>
    <property type="match status" value="1"/>
</dbReference>
<sequence>MNDSDATLLPCKLVDFAPSSPPPFLMPLDAFASTSSSLLPASFDATTTPATTADNNGTTGGSESSSTPSPILSSSPSSTTSSSLSSNPYPSNDTSSISEDYFYQHLQTHSSLLRIMMKRSLPTQLLAAQWYRLDLQVLDEFGMSIKGQRAKASNMRLDCQVLERCETEGGGARTVISKTWAVQKRALLYDAWEWTDETLHMNVCSGFDRSGAGGLEFKLVRQQVDGARTTALDYAATVKKKKNSSLYLRIVPTFDSHQTIHALPLVVGPLSVSVDSAQSSLWKPSATTTASTTGNYPQNMYRTYTLGDTDLYFMIKEGWNLGTPGKMWDSALVISDLFVERIIQQPSCMENCHLLDLSAGTGTAGLLISFVYQYLLSGQHHHPNINITLTDLPEALPLIHYNSQLNGINTTNPHLTVAPLAWGRTKDIQHIQKTLPPIDIIIASDVLYEPANFAILVETLISLSEPGRTVIYLGYKRRGLKQSDEQCFFDLCRDNFDIQPLENGAGNDITDGNNGADRNNDMVPWESRYGQLAMNRDRMDGLGWLGPYAHSSKSVPFQQTNVQVYRLVRKRCRPPRRS</sequence>
<dbReference type="OrthoDB" id="407325at2759"/>
<dbReference type="EMBL" id="LT552933">
    <property type="protein sequence ID" value="SAL99645.1"/>
    <property type="molecule type" value="Genomic_DNA"/>
</dbReference>
<dbReference type="Proteomes" id="UP000078561">
    <property type="component" value="Unassembled WGS sequence"/>
</dbReference>
<accession>A0A168N1Y0</accession>
<dbReference type="Gene3D" id="3.40.50.150">
    <property type="entry name" value="Vaccinia Virus protein VP39"/>
    <property type="match status" value="1"/>
</dbReference>
<organism evidence="2">
    <name type="scientific">Absidia glauca</name>
    <name type="common">Pin mould</name>
    <dbReference type="NCBI Taxonomy" id="4829"/>
    <lineage>
        <taxon>Eukaryota</taxon>
        <taxon>Fungi</taxon>
        <taxon>Fungi incertae sedis</taxon>
        <taxon>Mucoromycota</taxon>
        <taxon>Mucoromycotina</taxon>
        <taxon>Mucoromycetes</taxon>
        <taxon>Mucorales</taxon>
        <taxon>Cunninghamellaceae</taxon>
        <taxon>Absidia</taxon>
    </lineage>
</organism>
<name>A0A168N1Y0_ABSGL</name>
<dbReference type="Pfam" id="PF10294">
    <property type="entry name" value="Methyltransf_16"/>
    <property type="match status" value="1"/>
</dbReference>
<dbReference type="SUPFAM" id="SSF53335">
    <property type="entry name" value="S-adenosyl-L-methionine-dependent methyltransferases"/>
    <property type="match status" value="1"/>
</dbReference>
<dbReference type="PANTHER" id="PTHR14614:SF132">
    <property type="entry name" value="PROTEIN-LYSINE METHYLTRANSFERASE C42C1.13"/>
    <property type="match status" value="1"/>
</dbReference>
<dbReference type="InParanoid" id="A0A168N1Y0"/>
<proteinExistence type="predicted"/>
<dbReference type="STRING" id="4829.A0A168N1Y0"/>
<dbReference type="InterPro" id="IPR029063">
    <property type="entry name" value="SAM-dependent_MTases_sf"/>
</dbReference>
<feature type="region of interest" description="Disordered" evidence="1">
    <location>
        <begin position="503"/>
        <end position="522"/>
    </location>
</feature>